<dbReference type="InterPro" id="IPR000092">
    <property type="entry name" value="Polyprenyl_synt"/>
</dbReference>
<dbReference type="PANTHER" id="PTHR43281:SF1">
    <property type="entry name" value="FARNESYL DIPHOSPHATE SYNTHASE"/>
    <property type="match status" value="1"/>
</dbReference>
<dbReference type="SUPFAM" id="SSF48576">
    <property type="entry name" value="Terpenoid synthases"/>
    <property type="match status" value="1"/>
</dbReference>
<evidence type="ECO:0000256" key="6">
    <source>
        <dbReference type="ARBA" id="ARBA00023229"/>
    </source>
</evidence>
<dbReference type="InterPro" id="IPR033749">
    <property type="entry name" value="Polyprenyl_synt_CS"/>
</dbReference>
<dbReference type="STRING" id="1166073.SAMN05192530_101902"/>
<reference evidence="9 10" key="1">
    <citation type="submission" date="2016-10" db="EMBL/GenBank/DDBJ databases">
        <authorList>
            <person name="de Groot N.N."/>
        </authorList>
    </citation>
    <scope>NUCLEOTIDE SEQUENCE [LARGE SCALE GENOMIC DNA]</scope>
    <source>
        <strain evidence="10">L7-484,KACC 16230,DSM 25025</strain>
    </source>
</reference>
<keyword evidence="4" id="KW-0479">Metal-binding</keyword>
<dbReference type="Proteomes" id="UP000198793">
    <property type="component" value="Unassembled WGS sequence"/>
</dbReference>
<evidence type="ECO:0000256" key="4">
    <source>
        <dbReference type="ARBA" id="ARBA00022723"/>
    </source>
</evidence>
<organism evidence="9 10">
    <name type="scientific">Aureimonas jatrophae</name>
    <dbReference type="NCBI Taxonomy" id="1166073"/>
    <lineage>
        <taxon>Bacteria</taxon>
        <taxon>Pseudomonadati</taxon>
        <taxon>Pseudomonadota</taxon>
        <taxon>Alphaproteobacteria</taxon>
        <taxon>Hyphomicrobiales</taxon>
        <taxon>Aurantimonadaceae</taxon>
        <taxon>Aureimonas</taxon>
    </lineage>
</organism>
<evidence type="ECO:0000256" key="8">
    <source>
        <dbReference type="RuleBase" id="RU004466"/>
    </source>
</evidence>
<evidence type="ECO:0000313" key="10">
    <source>
        <dbReference type="Proteomes" id="UP000198793"/>
    </source>
</evidence>
<evidence type="ECO:0000256" key="5">
    <source>
        <dbReference type="ARBA" id="ARBA00022842"/>
    </source>
</evidence>
<evidence type="ECO:0000256" key="2">
    <source>
        <dbReference type="ARBA" id="ARBA00006706"/>
    </source>
</evidence>
<dbReference type="PANTHER" id="PTHR43281">
    <property type="entry name" value="FARNESYL DIPHOSPHATE SYNTHASE"/>
    <property type="match status" value="1"/>
</dbReference>
<dbReference type="GO" id="GO:0046872">
    <property type="term" value="F:metal ion binding"/>
    <property type="evidence" value="ECO:0007669"/>
    <property type="project" value="UniProtKB-KW"/>
</dbReference>
<dbReference type="CDD" id="cd00685">
    <property type="entry name" value="Trans_IPPS_HT"/>
    <property type="match status" value="1"/>
</dbReference>
<comment type="similarity">
    <text evidence="2 8">Belongs to the FPP/GGPP synthase family.</text>
</comment>
<dbReference type="PROSITE" id="PS00723">
    <property type="entry name" value="POLYPRENYL_SYNTHASE_1"/>
    <property type="match status" value="1"/>
</dbReference>
<sequence length="308" mass="31851">MTTAQPERLELRRRVDLRLDALMPPALPGQAKLDRAMRESVLAPGKRLRPILTLLVAEELGGLSEPALDAGCAVEMVHAASLILDDLPCMDDAALRRGQPTTHRAHGEDVAVLAAIAVLSAAYGTLARLKALSPAAKGECVAILADAVGAHGLVAGQFLDLHGGRSARPISDIAEGNGLKTGALFAAAAEIGAVVAGADAAVRSELRAFAGEIGLAFQLLDDLLDGEAHAGLTGKDVGKDAGKSTIVALIGPAQVERRIDRHIDAAHERLTAAFGKRSRLHALVDDIFGRQARLAIGLPPAAEPAALG</sequence>
<dbReference type="SFLD" id="SFLDG01017">
    <property type="entry name" value="Polyprenyl_Transferase_Like"/>
    <property type="match status" value="1"/>
</dbReference>
<dbReference type="OrthoDB" id="9805316at2"/>
<name>A0A1H0DQ43_9HYPH</name>
<dbReference type="PROSITE" id="PS00444">
    <property type="entry name" value="POLYPRENYL_SYNTHASE_2"/>
    <property type="match status" value="1"/>
</dbReference>
<accession>A0A1H0DQ43</accession>
<dbReference type="RefSeq" id="WP_090669317.1">
    <property type="nucleotide sequence ID" value="NZ_FNIT01000001.1"/>
</dbReference>
<keyword evidence="6" id="KW-0414">Isoprene biosynthesis</keyword>
<dbReference type="EMBL" id="FNIT01000001">
    <property type="protein sequence ID" value="SDN72153.1"/>
    <property type="molecule type" value="Genomic_DNA"/>
</dbReference>
<dbReference type="InterPro" id="IPR008949">
    <property type="entry name" value="Isoprenoid_synthase_dom_sf"/>
</dbReference>
<dbReference type="Gene3D" id="1.10.600.10">
    <property type="entry name" value="Farnesyl Diphosphate Synthase"/>
    <property type="match status" value="1"/>
</dbReference>
<protein>
    <recommendedName>
        <fullName evidence="7">Probable farnesyl diphosphate synthase</fullName>
    </recommendedName>
</protein>
<proteinExistence type="inferred from homology"/>
<comment type="cofactor">
    <cofactor evidence="1">
        <name>Mg(2+)</name>
        <dbReference type="ChEBI" id="CHEBI:18420"/>
    </cofactor>
</comment>
<keyword evidence="3 8" id="KW-0808">Transferase</keyword>
<dbReference type="GO" id="GO:0016114">
    <property type="term" value="P:terpenoid biosynthetic process"/>
    <property type="evidence" value="ECO:0007669"/>
    <property type="project" value="UniProtKB-ARBA"/>
</dbReference>
<dbReference type="FunFam" id="1.10.600.10:FF:000001">
    <property type="entry name" value="Geranylgeranyl diphosphate synthase"/>
    <property type="match status" value="1"/>
</dbReference>
<evidence type="ECO:0000256" key="7">
    <source>
        <dbReference type="ARBA" id="ARBA00069024"/>
    </source>
</evidence>
<evidence type="ECO:0000256" key="1">
    <source>
        <dbReference type="ARBA" id="ARBA00001946"/>
    </source>
</evidence>
<dbReference type="GO" id="GO:0004659">
    <property type="term" value="F:prenyltransferase activity"/>
    <property type="evidence" value="ECO:0007669"/>
    <property type="project" value="InterPro"/>
</dbReference>
<dbReference type="SFLD" id="SFLDS00005">
    <property type="entry name" value="Isoprenoid_Synthase_Type_I"/>
    <property type="match status" value="1"/>
</dbReference>
<dbReference type="AlphaFoldDB" id="A0A1H0DQ43"/>
<evidence type="ECO:0000256" key="3">
    <source>
        <dbReference type="ARBA" id="ARBA00022679"/>
    </source>
</evidence>
<keyword evidence="10" id="KW-1185">Reference proteome</keyword>
<keyword evidence="5" id="KW-0460">Magnesium</keyword>
<evidence type="ECO:0000313" key="9">
    <source>
        <dbReference type="EMBL" id="SDN72153.1"/>
    </source>
</evidence>
<gene>
    <name evidence="9" type="ORF">SAMN05192530_101902</name>
</gene>
<dbReference type="Pfam" id="PF00348">
    <property type="entry name" value="polyprenyl_synt"/>
    <property type="match status" value="1"/>
</dbReference>